<gene>
    <name evidence="7" type="ORF">GGC33_06405</name>
</gene>
<protein>
    <recommendedName>
        <fullName evidence="6">UvrD-like helicase ATP-binding domain-containing protein</fullName>
    </recommendedName>
</protein>
<dbReference type="InterPro" id="IPR039904">
    <property type="entry name" value="TRANK1"/>
</dbReference>
<comment type="caution">
    <text evidence="7">The sequence shown here is derived from an EMBL/GenBank/DDBJ whole genome shotgun (WGS) entry which is preliminary data.</text>
</comment>
<keyword evidence="1 5" id="KW-0547">Nucleotide-binding</keyword>
<feature type="binding site" evidence="5">
    <location>
        <begin position="182"/>
        <end position="189"/>
    </location>
    <ligand>
        <name>ATP</name>
        <dbReference type="ChEBI" id="CHEBI:30616"/>
    </ligand>
</feature>
<evidence type="ECO:0000256" key="5">
    <source>
        <dbReference type="PROSITE-ProRule" id="PRU00560"/>
    </source>
</evidence>
<evidence type="ECO:0000313" key="8">
    <source>
        <dbReference type="Proteomes" id="UP000437131"/>
    </source>
</evidence>
<organism evidence="7 8">
    <name type="scientific">Cyanobacterium aponinum 0216</name>
    <dbReference type="NCBI Taxonomy" id="2676140"/>
    <lineage>
        <taxon>Bacteria</taxon>
        <taxon>Bacillati</taxon>
        <taxon>Cyanobacteriota</taxon>
        <taxon>Cyanophyceae</taxon>
        <taxon>Oscillatoriophycideae</taxon>
        <taxon>Chroococcales</taxon>
        <taxon>Geminocystaceae</taxon>
        <taxon>Cyanobacterium</taxon>
    </lineage>
</organism>
<keyword evidence="3 5" id="KW-0347">Helicase</keyword>
<keyword evidence="2 5" id="KW-0378">Hydrolase</keyword>
<dbReference type="InterPro" id="IPR014016">
    <property type="entry name" value="UvrD-like_ATP-bd"/>
</dbReference>
<proteinExistence type="predicted"/>
<name>A0A844GU19_9CHRO</name>
<feature type="domain" description="UvrD-like helicase ATP-binding" evidence="6">
    <location>
        <begin position="161"/>
        <end position="513"/>
    </location>
</feature>
<dbReference type="CDD" id="cd00009">
    <property type="entry name" value="AAA"/>
    <property type="match status" value="1"/>
</dbReference>
<dbReference type="Gene3D" id="3.40.50.300">
    <property type="entry name" value="P-loop containing nucleotide triphosphate hydrolases"/>
    <property type="match status" value="3"/>
</dbReference>
<dbReference type="PANTHER" id="PTHR21529:SF4">
    <property type="entry name" value="TPR AND ANKYRIN REPEAT-CONTAINING PROTEIN 1"/>
    <property type="match status" value="1"/>
</dbReference>
<dbReference type="InterPro" id="IPR013986">
    <property type="entry name" value="DExx_box_DNA_helicase_dom_sf"/>
</dbReference>
<evidence type="ECO:0000256" key="1">
    <source>
        <dbReference type="ARBA" id="ARBA00022741"/>
    </source>
</evidence>
<dbReference type="SUPFAM" id="SSF52540">
    <property type="entry name" value="P-loop containing nucleoside triphosphate hydrolases"/>
    <property type="match status" value="1"/>
</dbReference>
<dbReference type="InterPro" id="IPR027417">
    <property type="entry name" value="P-loop_NTPase"/>
</dbReference>
<dbReference type="InterPro" id="IPR011990">
    <property type="entry name" value="TPR-like_helical_dom_sf"/>
</dbReference>
<reference evidence="7 8" key="1">
    <citation type="submission" date="2019-11" db="EMBL/GenBank/DDBJ databases">
        <title>Isolation of a new High Light Tolerant Cyanobacteria.</title>
        <authorList>
            <person name="Dobson Z."/>
            <person name="Vaughn N."/>
            <person name="Vaughn M."/>
            <person name="Fromme P."/>
            <person name="Mazor Y."/>
        </authorList>
    </citation>
    <scope>NUCLEOTIDE SEQUENCE [LARGE SCALE GENOMIC DNA]</scope>
    <source>
        <strain evidence="7 8">0216</strain>
    </source>
</reference>
<dbReference type="Proteomes" id="UP000437131">
    <property type="component" value="Unassembled WGS sequence"/>
</dbReference>
<dbReference type="RefSeq" id="WP_155083430.1">
    <property type="nucleotide sequence ID" value="NZ_WMIA01000005.1"/>
</dbReference>
<dbReference type="GO" id="GO:0016787">
    <property type="term" value="F:hydrolase activity"/>
    <property type="evidence" value="ECO:0007669"/>
    <property type="project" value="UniProtKB-UniRule"/>
</dbReference>
<sequence length="1359" mass="163208">MTIPILFSVRVWNKIRALSPKERSRFLFKVRRITHNSIPYRQIRELKINSSLKIFRIRYNLNYRIIATLLKDNQDNSVIKIVDFIPHDDLDRGKFPIDGIGEYSVEDIENLSHEELEENLVQEHLWRDNNLSINYSYFTHQESDFFSFTINPESQTDPDLILSSQQYQIIKQQPNLPTLLTGSAGSGKTLIALYLALHNAHNQKNDQSSYQVLYVTYNRSLTNYAENIIKRIYPEKLDNFINIDYHNLCKKFIDDHKIGFILHPVILYLIDLLPEKKHKKRYEFEFISAVKFYQFLLLNFDHFLIRNPFRFIRENKVNLYRFINEFYQTRTTKIKELNPVSLWEEIRHLLKGSIESINSENHLISYEEYKKLTKQSVLSPDINYQEVYQLVTNYQNWLESNEYWDELDYTHYLLKQIPKNYKGEYHEIYCDEIQDLTQIQVKFLLGLLILNNDGYSLPKIFFTGDPAQTINPSGFSWNKIKNNIYQSYQNYYQINQINEQIEPEHLTINFRSYSGIVNLGSAIVNIIRENSNNQSELIKQETWLESEIKPFILKESPEQIFQEKASFGLKNAIIVSDENEKERLASYFPQDSERILTIQEVKGLEFDEVLIWNFFTGFDSWQNRNNQAIRELNNFKYNCLYVCITRARNKLYFYDQQIIDFWNKPEIQNLVTQGNLDELETIFASYESIDKMREAAEEYVNEGNEKSYKIAIQIYERIKDEKEINRVKALLSELREDWENAGEYWDKINDFVNAFRCWAEVNNNLWQKKWGYLAEEEWNLRGDYFYRENDFVMAIYCYQQSNNKEKEIDCLEKLNQWELAGDKLKEMGREIDAFHNYELANEYYQENKQLDKSAQMWTKLEEWKKASPLWESLQEWDKAGECWQKAEEFELSALCWEKVEAWDKAEKCWQKLENWEKVAICCQNQGKWRSSARNWLKIEDKNKAAYCYQQANDLDKAMELWQESESWHQVAIALELEQRYSEAAKIWAKVNPLQQKALCHEKCEEWEEAEKCWRELGNWHQVALMCEKQDKWLESAKIWEKEKEWRKSASAWLQINEIEKAAICYENGGYWQDAEYYWRELGNWHKIALMCEKQDKWLESAKIWEKEKEWRKSASAWLRINEVEKAAICYENGGYWQDAEKCWENLQQWQKVAQCLENQFRWNEAGEKWLEIKEKKKAAICFENDKNWMKAEKCWADLEDWEKVAKCLRNQRKFWEEAQIWLTIGNIEKSGKAYENGQYWEDAELCWRKLERWEEVAKCLEKQSKLEEAGKIYEKILNLYKAGECYDRCQKWEKAESCWRQVKNWERIGNACENQGKHKWQEAAEAYQNAGCNLKSAELWLKLGFRRKAIWVAGQKKLF</sequence>
<keyword evidence="4 5" id="KW-0067">ATP-binding</keyword>
<evidence type="ECO:0000313" key="7">
    <source>
        <dbReference type="EMBL" id="MTF38552.1"/>
    </source>
</evidence>
<dbReference type="PROSITE" id="PS51198">
    <property type="entry name" value="UVRD_HELICASE_ATP_BIND"/>
    <property type="match status" value="1"/>
</dbReference>
<accession>A0A844GU19</accession>
<dbReference type="GO" id="GO:0005524">
    <property type="term" value="F:ATP binding"/>
    <property type="evidence" value="ECO:0007669"/>
    <property type="project" value="UniProtKB-UniRule"/>
</dbReference>
<dbReference type="SUPFAM" id="SSF48452">
    <property type="entry name" value="TPR-like"/>
    <property type="match status" value="1"/>
</dbReference>
<evidence type="ECO:0000256" key="4">
    <source>
        <dbReference type="ARBA" id="ARBA00022840"/>
    </source>
</evidence>
<dbReference type="PANTHER" id="PTHR21529">
    <property type="entry name" value="MAMMARY TURMOR VIRUS RECEPTOR HOMOLOG 1, 2 MTVR1, 2"/>
    <property type="match status" value="1"/>
</dbReference>
<evidence type="ECO:0000256" key="2">
    <source>
        <dbReference type="ARBA" id="ARBA00022801"/>
    </source>
</evidence>
<dbReference type="EMBL" id="WMIA01000005">
    <property type="protein sequence ID" value="MTF38552.1"/>
    <property type="molecule type" value="Genomic_DNA"/>
</dbReference>
<dbReference type="GO" id="GO:0004386">
    <property type="term" value="F:helicase activity"/>
    <property type="evidence" value="ECO:0007669"/>
    <property type="project" value="UniProtKB-UniRule"/>
</dbReference>
<evidence type="ECO:0000259" key="6">
    <source>
        <dbReference type="PROSITE" id="PS51198"/>
    </source>
</evidence>
<evidence type="ECO:0000256" key="3">
    <source>
        <dbReference type="ARBA" id="ARBA00022806"/>
    </source>
</evidence>
<dbReference type="Pfam" id="PF00580">
    <property type="entry name" value="UvrD-helicase"/>
    <property type="match status" value="1"/>
</dbReference>
<dbReference type="Gene3D" id="1.10.10.160">
    <property type="match status" value="1"/>
</dbReference>